<evidence type="ECO:0000256" key="3">
    <source>
        <dbReference type="ARBA" id="ARBA00022692"/>
    </source>
</evidence>
<keyword evidence="4 6" id="KW-1133">Transmembrane helix</keyword>
<comment type="caution">
    <text evidence="8">The sequence shown here is derived from an EMBL/GenBank/DDBJ whole genome shotgun (WGS) entry which is preliminary data.</text>
</comment>
<name>A0ABT3SX12_9GAMM</name>
<reference evidence="8" key="1">
    <citation type="submission" date="2019-02" db="EMBL/GenBank/DDBJ databases">
        <authorList>
            <person name="Li S.-H."/>
        </authorList>
    </citation>
    <scope>NUCLEOTIDE SEQUENCE</scope>
    <source>
        <strain evidence="8">IMCC8485</strain>
    </source>
</reference>
<keyword evidence="2" id="KW-1003">Cell membrane</keyword>
<keyword evidence="9" id="KW-1185">Reference proteome</keyword>
<evidence type="ECO:0000256" key="5">
    <source>
        <dbReference type="ARBA" id="ARBA00023136"/>
    </source>
</evidence>
<gene>
    <name evidence="8" type="ORF">EYC87_12780</name>
</gene>
<comment type="subcellular location">
    <subcellularLocation>
        <location evidence="1">Cell membrane</location>
        <topology evidence="1">Multi-pass membrane protein</topology>
    </subcellularLocation>
</comment>
<evidence type="ECO:0000313" key="8">
    <source>
        <dbReference type="EMBL" id="MCX2974460.1"/>
    </source>
</evidence>
<dbReference type="EMBL" id="SHNP01000004">
    <property type="protein sequence ID" value="MCX2974460.1"/>
    <property type="molecule type" value="Genomic_DNA"/>
</dbReference>
<proteinExistence type="predicted"/>
<feature type="transmembrane region" description="Helical" evidence="6">
    <location>
        <begin position="132"/>
        <end position="152"/>
    </location>
</feature>
<dbReference type="Proteomes" id="UP001143307">
    <property type="component" value="Unassembled WGS sequence"/>
</dbReference>
<evidence type="ECO:0000256" key="4">
    <source>
        <dbReference type="ARBA" id="ARBA00022989"/>
    </source>
</evidence>
<feature type="transmembrane region" description="Helical" evidence="6">
    <location>
        <begin position="46"/>
        <end position="66"/>
    </location>
</feature>
<evidence type="ECO:0000256" key="6">
    <source>
        <dbReference type="SAM" id="Phobius"/>
    </source>
</evidence>
<dbReference type="InterPro" id="IPR010432">
    <property type="entry name" value="RDD"/>
</dbReference>
<dbReference type="InterPro" id="IPR051791">
    <property type="entry name" value="Pra-immunoreactive"/>
</dbReference>
<evidence type="ECO:0000313" key="9">
    <source>
        <dbReference type="Proteomes" id="UP001143307"/>
    </source>
</evidence>
<protein>
    <submittedName>
        <fullName evidence="8">RDD family protein</fullName>
    </submittedName>
</protein>
<dbReference type="PANTHER" id="PTHR36115:SF10">
    <property type="entry name" value="RDD DOMAIN-CONTAINING PROTEIN"/>
    <property type="match status" value="1"/>
</dbReference>
<feature type="domain" description="RDD" evidence="7">
    <location>
        <begin position="40"/>
        <end position="168"/>
    </location>
</feature>
<dbReference type="PANTHER" id="PTHR36115">
    <property type="entry name" value="PROLINE-RICH ANTIGEN HOMOLOG-RELATED"/>
    <property type="match status" value="1"/>
</dbReference>
<keyword evidence="3 6" id="KW-0812">Transmembrane</keyword>
<organism evidence="8 9">
    <name type="scientific">Candidatus Seongchinamella marina</name>
    <dbReference type="NCBI Taxonomy" id="2518990"/>
    <lineage>
        <taxon>Bacteria</taxon>
        <taxon>Pseudomonadati</taxon>
        <taxon>Pseudomonadota</taxon>
        <taxon>Gammaproteobacteria</taxon>
        <taxon>Cellvibrionales</taxon>
        <taxon>Halieaceae</taxon>
        <taxon>Seongchinamella</taxon>
    </lineage>
</organism>
<keyword evidence="5 6" id="KW-0472">Membrane</keyword>
<evidence type="ECO:0000256" key="1">
    <source>
        <dbReference type="ARBA" id="ARBA00004651"/>
    </source>
</evidence>
<accession>A0ABT3SX12</accession>
<evidence type="ECO:0000256" key="2">
    <source>
        <dbReference type="ARBA" id="ARBA00022475"/>
    </source>
</evidence>
<sequence>MSADQRGDDTKEASLPILNLAQLMIDLSPMDDTQEKRPSPSLLRHLIAMVYDALLVIALVFVVNGLALGLSVRLTNGAQEVLNPHIGQALIVICLVGFYSAFWLKSGQTLGMQAWRIKLVSIGGENPTFTQALLRCAGAVVSVGCLGLGYWWKLIDRNGRYWHDYLSGTELVLLPKSSRNSDR</sequence>
<feature type="transmembrane region" description="Helical" evidence="6">
    <location>
        <begin position="86"/>
        <end position="104"/>
    </location>
</feature>
<dbReference type="Pfam" id="PF06271">
    <property type="entry name" value="RDD"/>
    <property type="match status" value="1"/>
</dbReference>
<evidence type="ECO:0000259" key="7">
    <source>
        <dbReference type="Pfam" id="PF06271"/>
    </source>
</evidence>